<name>A0A1G1Y158_9BACT</name>
<keyword evidence="1" id="KW-0472">Membrane</keyword>
<evidence type="ECO:0000313" key="3">
    <source>
        <dbReference type="Proteomes" id="UP000178240"/>
    </source>
</evidence>
<protein>
    <submittedName>
        <fullName evidence="2">Uncharacterized protein</fullName>
    </submittedName>
</protein>
<comment type="caution">
    <text evidence="2">The sequence shown here is derived from an EMBL/GenBank/DDBJ whole genome shotgun (WGS) entry which is preliminary data.</text>
</comment>
<sequence>MAEAALLSVPAAQIQEPMVVQESRAQPLDTDFDLTRTFSVLLATLVIPVYLGLSVVSYSLAAIY</sequence>
<dbReference type="EMBL" id="MHIE01000018">
    <property type="protein sequence ID" value="OGY45576.1"/>
    <property type="molecule type" value="Genomic_DNA"/>
</dbReference>
<dbReference type="AlphaFoldDB" id="A0A1G1Y158"/>
<evidence type="ECO:0000313" key="2">
    <source>
        <dbReference type="EMBL" id="OGY45576.1"/>
    </source>
</evidence>
<organism evidence="2 3">
    <name type="scientific">Candidatus Buchananbacteria bacterium RIFCSPHIGHO2_01_FULL_44_11</name>
    <dbReference type="NCBI Taxonomy" id="1797535"/>
    <lineage>
        <taxon>Bacteria</taxon>
        <taxon>Candidatus Buchananiibacteriota</taxon>
    </lineage>
</organism>
<dbReference type="Proteomes" id="UP000178240">
    <property type="component" value="Unassembled WGS sequence"/>
</dbReference>
<proteinExistence type="predicted"/>
<reference evidence="2 3" key="1">
    <citation type="journal article" date="2016" name="Nat. Commun.">
        <title>Thousands of microbial genomes shed light on interconnected biogeochemical processes in an aquifer system.</title>
        <authorList>
            <person name="Anantharaman K."/>
            <person name="Brown C.T."/>
            <person name="Hug L.A."/>
            <person name="Sharon I."/>
            <person name="Castelle C.J."/>
            <person name="Probst A.J."/>
            <person name="Thomas B.C."/>
            <person name="Singh A."/>
            <person name="Wilkins M.J."/>
            <person name="Karaoz U."/>
            <person name="Brodie E.L."/>
            <person name="Williams K.H."/>
            <person name="Hubbard S.S."/>
            <person name="Banfield J.F."/>
        </authorList>
    </citation>
    <scope>NUCLEOTIDE SEQUENCE [LARGE SCALE GENOMIC DNA]</scope>
</reference>
<keyword evidence="1" id="KW-0812">Transmembrane</keyword>
<evidence type="ECO:0000256" key="1">
    <source>
        <dbReference type="SAM" id="Phobius"/>
    </source>
</evidence>
<gene>
    <name evidence="2" type="ORF">A2744_02540</name>
</gene>
<accession>A0A1G1Y158</accession>
<keyword evidence="1" id="KW-1133">Transmembrane helix</keyword>
<feature type="transmembrane region" description="Helical" evidence="1">
    <location>
        <begin position="41"/>
        <end position="63"/>
    </location>
</feature>